<accession>A0ABS8NJN7</accession>
<evidence type="ECO:0000313" key="3">
    <source>
        <dbReference type="Proteomes" id="UP001430306"/>
    </source>
</evidence>
<keyword evidence="1" id="KW-0732">Signal</keyword>
<comment type="caution">
    <text evidence="2">The sequence shown here is derived from an EMBL/GenBank/DDBJ whole genome shotgun (WGS) entry which is preliminary data.</text>
</comment>
<name>A0ABS8NJN7_9BACT</name>
<evidence type="ECO:0000256" key="1">
    <source>
        <dbReference type="SAM" id="SignalP"/>
    </source>
</evidence>
<organism evidence="2 3">
    <name type="scientific">Rhodopirellula halodulae</name>
    <dbReference type="NCBI Taxonomy" id="2894198"/>
    <lineage>
        <taxon>Bacteria</taxon>
        <taxon>Pseudomonadati</taxon>
        <taxon>Planctomycetota</taxon>
        <taxon>Planctomycetia</taxon>
        <taxon>Pirellulales</taxon>
        <taxon>Pirellulaceae</taxon>
        <taxon>Rhodopirellula</taxon>
    </lineage>
</organism>
<feature type="signal peptide" evidence="1">
    <location>
        <begin position="1"/>
        <end position="24"/>
    </location>
</feature>
<gene>
    <name evidence="2" type="ORF">LOC71_15825</name>
</gene>
<keyword evidence="3" id="KW-1185">Reference proteome</keyword>
<sequence length="483" mass="53271">MNRIFAKRSGVAWLVRAASTLVLVAGLAGCSSSSSSSGEGDASSSQQFVIARGEPRDRLRQIFARYRGSSFYRDSSEVVLRIVPADSSMATPPADPMVAELLAGGNQTQRAPFRVRWTGKQLDVQAYSVRMRVDASQDSGPVELNAWFDEPETRHFDSQMLVDLWQKPKSQRIDLDRVMRDEVLRSKLSAGLAGPPPQLEWLFAGDPMSGIFEPSAQLEWLEDDVFAGQKMRRIAAQTEGKSYVFWIDPTASVIRRVELPLPPVDGLDRSRSSLTLEFREASFAPPANEEDAFEFDFQPPFRAQRVTQFVPVPPPPPSTLLGRRMPNDTMRTLTGTGDNSRVVLFRLSEDEDANIREPHWIASAVMRARQANLAGVHWVATTADESLQRELAKAWTGAVTVMSDRSLRDAFGLLRLGPGGIALIDSDQTVLLTERRINASSVGNVLAALADDSAGVDVPAKIQSDYEQLQRSYEAALAKVLQP</sequence>
<protein>
    <submittedName>
        <fullName evidence="2">Uncharacterized protein</fullName>
    </submittedName>
</protein>
<reference evidence="2" key="1">
    <citation type="submission" date="2021-11" db="EMBL/GenBank/DDBJ databases">
        <title>Genome sequence.</title>
        <authorList>
            <person name="Sun Q."/>
        </authorList>
    </citation>
    <scope>NUCLEOTIDE SEQUENCE</scope>
    <source>
        <strain evidence="2">JC740</strain>
    </source>
</reference>
<dbReference type="PROSITE" id="PS51257">
    <property type="entry name" value="PROKAR_LIPOPROTEIN"/>
    <property type="match status" value="1"/>
</dbReference>
<proteinExistence type="predicted"/>
<evidence type="ECO:0000313" key="2">
    <source>
        <dbReference type="EMBL" id="MCC9643755.1"/>
    </source>
</evidence>
<dbReference type="EMBL" id="JAJKFW010000025">
    <property type="protein sequence ID" value="MCC9643755.1"/>
    <property type="molecule type" value="Genomic_DNA"/>
</dbReference>
<dbReference type="Proteomes" id="UP001430306">
    <property type="component" value="Unassembled WGS sequence"/>
</dbReference>
<feature type="chain" id="PRO_5047213716" evidence="1">
    <location>
        <begin position="25"/>
        <end position="483"/>
    </location>
</feature>
<dbReference type="RefSeq" id="WP_230274701.1">
    <property type="nucleotide sequence ID" value="NZ_JAJKFW010000025.1"/>
</dbReference>